<dbReference type="Gene3D" id="2.60.40.10">
    <property type="entry name" value="Immunoglobulins"/>
    <property type="match status" value="7"/>
</dbReference>
<feature type="non-terminal residue" evidence="5">
    <location>
        <position position="751"/>
    </location>
</feature>
<dbReference type="InterPro" id="IPR003599">
    <property type="entry name" value="Ig_sub"/>
</dbReference>
<evidence type="ECO:0000313" key="5">
    <source>
        <dbReference type="EMBL" id="KAL3314212.1"/>
    </source>
</evidence>
<comment type="caution">
    <text evidence="5">The sequence shown here is derived from an EMBL/GenBank/DDBJ whole genome shotgun (WGS) entry which is preliminary data.</text>
</comment>
<dbReference type="InterPro" id="IPR013098">
    <property type="entry name" value="Ig_I-set"/>
</dbReference>
<dbReference type="SUPFAM" id="SSF48726">
    <property type="entry name" value="Immunoglobulin"/>
    <property type="match status" value="6"/>
</dbReference>
<accession>A0ABD2Q4S3</accession>
<dbReference type="GO" id="GO:0030017">
    <property type="term" value="C:sarcomere"/>
    <property type="evidence" value="ECO:0007669"/>
    <property type="project" value="UniProtKB-ARBA"/>
</dbReference>
<dbReference type="InterPro" id="IPR013783">
    <property type="entry name" value="Ig-like_fold"/>
</dbReference>
<evidence type="ECO:0000256" key="1">
    <source>
        <dbReference type="ARBA" id="ARBA00022737"/>
    </source>
</evidence>
<organism evidence="5 6">
    <name type="scientific">Cichlidogyrus casuarinus</name>
    <dbReference type="NCBI Taxonomy" id="1844966"/>
    <lineage>
        <taxon>Eukaryota</taxon>
        <taxon>Metazoa</taxon>
        <taxon>Spiralia</taxon>
        <taxon>Lophotrochozoa</taxon>
        <taxon>Platyhelminthes</taxon>
        <taxon>Monogenea</taxon>
        <taxon>Monopisthocotylea</taxon>
        <taxon>Dactylogyridea</taxon>
        <taxon>Ancyrocephalidae</taxon>
        <taxon>Cichlidogyrus</taxon>
    </lineage>
</organism>
<reference evidence="5 6" key="1">
    <citation type="submission" date="2024-11" db="EMBL/GenBank/DDBJ databases">
        <title>Adaptive evolution of stress response genes in parasites aligns with host niche diversity.</title>
        <authorList>
            <person name="Hahn C."/>
            <person name="Resl P."/>
        </authorList>
    </citation>
    <scope>NUCLEOTIDE SEQUENCE [LARGE SCALE GENOMIC DNA]</scope>
    <source>
        <strain evidence="5">EGGRZ-B1_66</strain>
        <tissue evidence="5">Body</tissue>
    </source>
</reference>
<keyword evidence="1" id="KW-0677">Repeat</keyword>
<dbReference type="FunFam" id="2.60.40.10:FF:000056">
    <property type="entry name" value="twitchin isoform X4"/>
    <property type="match status" value="1"/>
</dbReference>
<dbReference type="InterPro" id="IPR007110">
    <property type="entry name" value="Ig-like_dom"/>
</dbReference>
<dbReference type="InterPro" id="IPR003598">
    <property type="entry name" value="Ig_sub2"/>
</dbReference>
<feature type="region of interest" description="Disordered" evidence="2">
    <location>
        <begin position="1"/>
        <end position="22"/>
    </location>
</feature>
<sequence length="751" mass="85746">MYESEGPKKAKQPKISEKPAKQTCQAGSLWTLKIPISDGSSQSTVLKILKSNVELTADDRFSVIMAADGSSATVSMKNIDMTDKGTYTAQVLLDGTVSDTAAFDLVVNPKKNDEEEDTLGELQSSNRGSRRQSTINNENGSRRSSMEKHTLDPKALESTLQTRRDSTSRRQSLAETIPNFPQLKHRERVKEEKERFLEEMQNVDTKEGAQKVLLKCTFVKPNAKFRWYKNKLEIFQGPKYNFMQEGNEYALEIKRVAMEDAGRYICKCNEISTAALLNVEQRKQTYYFNQKLPMTQEVTRGKDLTVECSVSDPRAKVEWFHKGEKIDYIAGKVEVKRRENRCILKLVRARPEYAGEYTCTVEGDETYVDIAVEEPDWFFTKELRDINAIEGDAQAKLECEVNEKDAEVTYWFNGEELQEGEDKSKYEFLVEKRIKRILIIKNITIKDRGEYTAKVAKKSCTGAVQIKPDVEIKTHLFDTHGIEWKHKELEVELKNPKGYPLVWLKDGVEVEANDRIQFKNVKNTNYLIFTSLELTDTGLYTLKIGHYDTSGRLDVRNCYKECDALVQKLIRTFLTQTGFPVPSISIMRDGVVMQSIKLKAVIKDGVCQLELEDAQRVEKGQYQIKLANELGEVVVPFELKIRAPPMKPRRLMIAELGATRCRLKWDPPEDDGGVPIKEYVVEKWDDEKGAWELVKRTKDAECEVPGLKEGNKYKFRCKAVNEEGESDFLEQSDLTVARDICDPPDAPGDLT</sequence>
<dbReference type="PROSITE" id="PS50835">
    <property type="entry name" value="IG_LIKE"/>
    <property type="match status" value="3"/>
</dbReference>
<dbReference type="Pfam" id="PF00041">
    <property type="entry name" value="fn3"/>
    <property type="match status" value="1"/>
</dbReference>
<dbReference type="Pfam" id="PF07679">
    <property type="entry name" value="I-set"/>
    <property type="match status" value="3"/>
</dbReference>
<feature type="compositionally biased region" description="Basic and acidic residues" evidence="2">
    <location>
        <begin position="140"/>
        <end position="155"/>
    </location>
</feature>
<evidence type="ECO:0000256" key="2">
    <source>
        <dbReference type="SAM" id="MobiDB-lite"/>
    </source>
</evidence>
<protein>
    <submittedName>
        <fullName evidence="5">Uncharacterized protein</fullName>
    </submittedName>
</protein>
<feature type="domain" description="Ig-like" evidence="3">
    <location>
        <begin position="375"/>
        <end position="471"/>
    </location>
</feature>
<dbReference type="PROSITE" id="PS50853">
    <property type="entry name" value="FN3"/>
    <property type="match status" value="1"/>
</dbReference>
<dbReference type="PANTHER" id="PTHR13817">
    <property type="entry name" value="TITIN"/>
    <property type="match status" value="1"/>
</dbReference>
<feature type="domain" description="Ig-like" evidence="3">
    <location>
        <begin position="290"/>
        <end position="371"/>
    </location>
</feature>
<feature type="region of interest" description="Disordered" evidence="2">
    <location>
        <begin position="108"/>
        <end position="188"/>
    </location>
</feature>
<dbReference type="Proteomes" id="UP001626550">
    <property type="component" value="Unassembled WGS sequence"/>
</dbReference>
<gene>
    <name evidence="5" type="ORF">Ciccas_007169</name>
</gene>
<dbReference type="SUPFAM" id="SSF49265">
    <property type="entry name" value="Fibronectin type III"/>
    <property type="match status" value="1"/>
</dbReference>
<feature type="domain" description="Fibronectin type-III" evidence="4">
    <location>
        <begin position="644"/>
        <end position="739"/>
    </location>
</feature>
<name>A0ABD2Q4S3_9PLAT</name>
<evidence type="ECO:0000259" key="4">
    <source>
        <dbReference type="PROSITE" id="PS50853"/>
    </source>
</evidence>
<dbReference type="InterPro" id="IPR003961">
    <property type="entry name" value="FN3_dom"/>
</dbReference>
<dbReference type="PANTHER" id="PTHR13817:SF171">
    <property type="entry name" value="STRETCHIN-MLCK, ISOFORM U"/>
    <property type="match status" value="1"/>
</dbReference>
<evidence type="ECO:0000313" key="6">
    <source>
        <dbReference type="Proteomes" id="UP001626550"/>
    </source>
</evidence>
<dbReference type="CDD" id="cd00096">
    <property type="entry name" value="Ig"/>
    <property type="match status" value="1"/>
</dbReference>
<dbReference type="CDD" id="cd00063">
    <property type="entry name" value="FN3"/>
    <property type="match status" value="1"/>
</dbReference>
<dbReference type="InterPro" id="IPR036179">
    <property type="entry name" value="Ig-like_dom_sf"/>
</dbReference>
<dbReference type="SMART" id="SM00060">
    <property type="entry name" value="FN3"/>
    <property type="match status" value="1"/>
</dbReference>
<feature type="domain" description="Ig-like" evidence="3">
    <location>
        <begin position="181"/>
        <end position="278"/>
    </location>
</feature>
<feature type="compositionally biased region" description="Polar residues" evidence="2">
    <location>
        <begin position="121"/>
        <end position="139"/>
    </location>
</feature>
<keyword evidence="6" id="KW-1185">Reference proteome</keyword>
<dbReference type="InterPro" id="IPR050964">
    <property type="entry name" value="Striated_Muscle_Regulatory"/>
</dbReference>
<dbReference type="SMART" id="SM00408">
    <property type="entry name" value="IGc2"/>
    <property type="match status" value="3"/>
</dbReference>
<dbReference type="EMBL" id="JBJKFK010001066">
    <property type="protein sequence ID" value="KAL3314212.1"/>
    <property type="molecule type" value="Genomic_DNA"/>
</dbReference>
<dbReference type="SMART" id="SM00409">
    <property type="entry name" value="IG"/>
    <property type="match status" value="4"/>
</dbReference>
<evidence type="ECO:0000259" key="3">
    <source>
        <dbReference type="PROSITE" id="PS50835"/>
    </source>
</evidence>
<dbReference type="AlphaFoldDB" id="A0ABD2Q4S3"/>
<proteinExistence type="predicted"/>
<dbReference type="InterPro" id="IPR036116">
    <property type="entry name" value="FN3_sf"/>
</dbReference>
<feature type="compositionally biased region" description="Basic and acidic residues" evidence="2">
    <location>
        <begin position="1"/>
        <end position="20"/>
    </location>
</feature>
<dbReference type="PRINTS" id="PR00014">
    <property type="entry name" value="FNTYPEIII"/>
</dbReference>